<evidence type="ECO:0000256" key="1">
    <source>
        <dbReference type="SAM" id="MobiDB-lite"/>
    </source>
</evidence>
<evidence type="ECO:0000313" key="3">
    <source>
        <dbReference type="Proteomes" id="UP000298493"/>
    </source>
</evidence>
<feature type="region of interest" description="Disordered" evidence="1">
    <location>
        <begin position="388"/>
        <end position="407"/>
    </location>
</feature>
<dbReference type="OrthoDB" id="3944494at2759"/>
<gene>
    <name evidence="2" type="ORF">E6O75_ATG07180</name>
</gene>
<name>A0A4Z1NSQ7_9PEZI</name>
<protein>
    <submittedName>
        <fullName evidence="2">ATP-dependent DNA helicase tlh1</fullName>
    </submittedName>
</protein>
<organism evidence="2 3">
    <name type="scientific">Venturia nashicola</name>
    <dbReference type="NCBI Taxonomy" id="86259"/>
    <lineage>
        <taxon>Eukaryota</taxon>
        <taxon>Fungi</taxon>
        <taxon>Dikarya</taxon>
        <taxon>Ascomycota</taxon>
        <taxon>Pezizomycotina</taxon>
        <taxon>Dothideomycetes</taxon>
        <taxon>Pleosporomycetidae</taxon>
        <taxon>Venturiales</taxon>
        <taxon>Venturiaceae</taxon>
        <taxon>Venturia</taxon>
    </lineage>
</organism>
<dbReference type="Proteomes" id="UP000298493">
    <property type="component" value="Unassembled WGS sequence"/>
</dbReference>
<dbReference type="GO" id="GO:0004386">
    <property type="term" value="F:helicase activity"/>
    <property type="evidence" value="ECO:0007669"/>
    <property type="project" value="UniProtKB-KW"/>
</dbReference>
<keyword evidence="2" id="KW-0067">ATP-binding</keyword>
<comment type="caution">
    <text evidence="2">The sequence shown here is derived from an EMBL/GenBank/DDBJ whole genome shotgun (WGS) entry which is preliminary data.</text>
</comment>
<keyword evidence="2" id="KW-0347">Helicase</keyword>
<feature type="compositionally biased region" description="Polar residues" evidence="1">
    <location>
        <begin position="398"/>
        <end position="407"/>
    </location>
</feature>
<keyword evidence="2" id="KW-0547">Nucleotide-binding</keyword>
<feature type="compositionally biased region" description="Basic and acidic residues" evidence="1">
    <location>
        <begin position="479"/>
        <end position="488"/>
    </location>
</feature>
<keyword evidence="2" id="KW-0378">Hydrolase</keyword>
<dbReference type="EMBL" id="SNSC02000024">
    <property type="protein sequence ID" value="TID13948.1"/>
    <property type="molecule type" value="Genomic_DNA"/>
</dbReference>
<sequence length="609" mass="67416">MINSTPLSAESLQYIHGGAYTHEDSVQLSESLLQDAARLLCQNLLFTSEHFLHAYNLTGIHDDYLEASEGYSFLSDFRNDFTSPAWACNIQANIWNKHDMSIESRETLARIFHEASLGRRSDEASHHLIQQYENSAQQFLEYLVLLILLSGGQPDGELRTSEGFVSELVSLRFTNSQGNIRPIYISSGGFVQIDNLNTLRARILPKHVGTMLVVYLIHVRPFLARISPLNPVASSNFLFPTAQGHWHTQSYMQLMPRESQRRISKSLSLDDINDVHIRYIKETNPASLTAAMWERLKANQGGGTLPVAVPNQLPSSEITQQWKALQTSTPSPSFYNSFDTMAIASRTPSPAVSDASLSSSGVLLPFQYSLPSTSAIPEIKTSFSAWSSSSDSSLCSSPAWTPTSTQEPRLDAMFEPCWLEPGRQAYAPFPVSSQHQHIDPSNSPYPNASGTTAIAPPPPSPTNHVPQGGISLMGFIPWEAEKKSEKPTSRNNSKRKANNNKNKDKIINSKAMKKSPKNPKAGRRTSRQASLKTEDEEEIVARHSTNGSVSRILENLGLTNAVLKQAERGSRKRRETMLRGKAGLAVADPVEQTDRMLANLGLTKFVIDK</sequence>
<feature type="region of interest" description="Disordered" evidence="1">
    <location>
        <begin position="431"/>
        <end position="541"/>
    </location>
</feature>
<proteinExistence type="predicted"/>
<dbReference type="AlphaFoldDB" id="A0A4Z1NSQ7"/>
<feature type="compositionally biased region" description="Polar residues" evidence="1">
    <location>
        <begin position="431"/>
        <end position="446"/>
    </location>
</feature>
<accession>A0A4Z1NSQ7</accession>
<reference evidence="2 3" key="1">
    <citation type="submission" date="2019-04" db="EMBL/GenBank/DDBJ databases">
        <title>High contiguity whole genome sequence and gene annotation resource for two Venturia nashicola isolates.</title>
        <authorList>
            <person name="Prokchorchik M."/>
            <person name="Won K."/>
            <person name="Lee Y."/>
            <person name="Choi E.D."/>
            <person name="Segonzac C."/>
            <person name="Sohn K.H."/>
        </authorList>
    </citation>
    <scope>NUCLEOTIDE SEQUENCE [LARGE SCALE GENOMIC DNA]</scope>
    <source>
        <strain evidence="2 3">PRI2</strain>
    </source>
</reference>
<evidence type="ECO:0000313" key="2">
    <source>
        <dbReference type="EMBL" id="TID13948.1"/>
    </source>
</evidence>
<feature type="compositionally biased region" description="Basic residues" evidence="1">
    <location>
        <begin position="511"/>
        <end position="526"/>
    </location>
</feature>
<keyword evidence="3" id="KW-1185">Reference proteome</keyword>
<feature type="compositionally biased region" description="Low complexity" evidence="1">
    <location>
        <begin position="388"/>
        <end position="397"/>
    </location>
</feature>